<comment type="caution">
    <text evidence="1">The sequence shown here is derived from an EMBL/GenBank/DDBJ whole genome shotgun (WGS) entry which is preliminary data.</text>
</comment>
<accession>A0ABT6N5S5</accession>
<proteinExistence type="predicted"/>
<dbReference type="EMBL" id="JARYGZ010000003">
    <property type="protein sequence ID" value="MDH7640464.1"/>
    <property type="molecule type" value="Genomic_DNA"/>
</dbReference>
<evidence type="ECO:0000313" key="2">
    <source>
        <dbReference type="Proteomes" id="UP001160625"/>
    </source>
</evidence>
<organism evidence="1 2">
    <name type="scientific">Sphingomonas oryzagri</name>
    <dbReference type="NCBI Taxonomy" id="3042314"/>
    <lineage>
        <taxon>Bacteria</taxon>
        <taxon>Pseudomonadati</taxon>
        <taxon>Pseudomonadota</taxon>
        <taxon>Alphaproteobacteria</taxon>
        <taxon>Sphingomonadales</taxon>
        <taxon>Sphingomonadaceae</taxon>
        <taxon>Sphingomonas</taxon>
    </lineage>
</organism>
<keyword evidence="2" id="KW-1185">Reference proteome</keyword>
<protein>
    <submittedName>
        <fullName evidence="1">Uncharacterized protein</fullName>
    </submittedName>
</protein>
<dbReference type="Proteomes" id="UP001160625">
    <property type="component" value="Unassembled WGS sequence"/>
</dbReference>
<reference evidence="1" key="1">
    <citation type="submission" date="2023-04" db="EMBL/GenBank/DDBJ databases">
        <title>Sphingomonas sp. MAHUQ-71 isolated from rice field.</title>
        <authorList>
            <person name="Huq M.A."/>
        </authorList>
    </citation>
    <scope>NUCLEOTIDE SEQUENCE</scope>
    <source>
        <strain evidence="1">MAHUQ-71</strain>
    </source>
</reference>
<evidence type="ECO:0000313" key="1">
    <source>
        <dbReference type="EMBL" id="MDH7640464.1"/>
    </source>
</evidence>
<gene>
    <name evidence="1" type="ORF">QGN17_17150</name>
</gene>
<sequence length="65" mass="6647">MKTLVAATYAGGRLYAAVDERKPAGHVGALAHSASIAALVPFASDELAKAAMLKLGIEPNAIAER</sequence>
<name>A0ABT6N5S5_9SPHN</name>
<dbReference type="RefSeq" id="WP_281045829.1">
    <property type="nucleotide sequence ID" value="NZ_JARYGZ010000003.1"/>
</dbReference>